<dbReference type="InterPro" id="IPR028744">
    <property type="entry name" value="CatSper4"/>
</dbReference>
<evidence type="ECO:0000256" key="1">
    <source>
        <dbReference type="ARBA" id="ARBA00004141"/>
    </source>
</evidence>
<dbReference type="Gene3D" id="1.20.120.350">
    <property type="entry name" value="Voltage-gated potassium channels. Chain C"/>
    <property type="match status" value="1"/>
</dbReference>
<proteinExistence type="predicted"/>
<feature type="transmembrane region" description="Helical" evidence="5">
    <location>
        <begin position="96"/>
        <end position="115"/>
    </location>
</feature>
<evidence type="ECO:0000313" key="7">
    <source>
        <dbReference type="EMBL" id="CAB4690444.1"/>
    </source>
</evidence>
<keyword evidence="2 5" id="KW-0812">Transmembrane</keyword>
<evidence type="ECO:0000259" key="6">
    <source>
        <dbReference type="Pfam" id="PF00520"/>
    </source>
</evidence>
<dbReference type="PANTHER" id="PTHR47077">
    <property type="entry name" value="ION_TRANS DOMAIN-CONTAINING PROTEIN"/>
    <property type="match status" value="1"/>
</dbReference>
<keyword evidence="4 5" id="KW-0472">Membrane</keyword>
<dbReference type="GO" id="GO:0001669">
    <property type="term" value="C:acrosomal vesicle"/>
    <property type="evidence" value="ECO:0007669"/>
    <property type="project" value="TreeGrafter"/>
</dbReference>
<reference evidence="7" key="1">
    <citation type="submission" date="2020-05" db="EMBL/GenBank/DDBJ databases">
        <authorList>
            <person name="Chiriac C."/>
            <person name="Salcher M."/>
            <person name="Ghai R."/>
            <person name="Kavagutti S V."/>
        </authorList>
    </citation>
    <scope>NUCLEOTIDE SEQUENCE</scope>
</reference>
<dbReference type="PANTHER" id="PTHR47077:SF1">
    <property type="entry name" value="CATION CHANNEL SPERM-ASSOCIATED PROTEIN 4"/>
    <property type="match status" value="1"/>
</dbReference>
<feature type="transmembrane region" description="Helical" evidence="5">
    <location>
        <begin position="63"/>
        <end position="84"/>
    </location>
</feature>
<organism evidence="7">
    <name type="scientific">freshwater metagenome</name>
    <dbReference type="NCBI Taxonomy" id="449393"/>
    <lineage>
        <taxon>unclassified sequences</taxon>
        <taxon>metagenomes</taxon>
        <taxon>ecological metagenomes</taxon>
    </lineage>
</organism>
<dbReference type="GO" id="GO:0006814">
    <property type="term" value="P:sodium ion transport"/>
    <property type="evidence" value="ECO:0007669"/>
    <property type="project" value="TreeGrafter"/>
</dbReference>
<dbReference type="SUPFAM" id="SSF81324">
    <property type="entry name" value="Voltage-gated potassium channels"/>
    <property type="match status" value="1"/>
</dbReference>
<dbReference type="GO" id="GO:0036128">
    <property type="term" value="C:CatSper complex"/>
    <property type="evidence" value="ECO:0007669"/>
    <property type="project" value="InterPro"/>
</dbReference>
<dbReference type="Gene3D" id="1.10.287.70">
    <property type="match status" value="1"/>
</dbReference>
<comment type="subcellular location">
    <subcellularLocation>
        <location evidence="1">Membrane</location>
        <topology evidence="1">Multi-pass membrane protein</topology>
    </subcellularLocation>
</comment>
<dbReference type="InterPro" id="IPR005821">
    <property type="entry name" value="Ion_trans_dom"/>
</dbReference>
<feature type="transmembrane region" description="Helical" evidence="5">
    <location>
        <begin position="38"/>
        <end position="57"/>
    </location>
</feature>
<dbReference type="EMBL" id="CAEZXK010000025">
    <property type="protein sequence ID" value="CAB4690444.1"/>
    <property type="molecule type" value="Genomic_DNA"/>
</dbReference>
<accession>A0A6J6P1G0</accession>
<dbReference type="GO" id="GO:0005245">
    <property type="term" value="F:voltage-gated calcium channel activity"/>
    <property type="evidence" value="ECO:0007669"/>
    <property type="project" value="TreeGrafter"/>
</dbReference>
<keyword evidence="3 5" id="KW-1133">Transmembrane helix</keyword>
<feature type="transmembrane region" description="Helical" evidence="5">
    <location>
        <begin position="154"/>
        <end position="176"/>
    </location>
</feature>
<dbReference type="GO" id="GO:0005227">
    <property type="term" value="F:calcium-activated cation channel activity"/>
    <property type="evidence" value="ECO:0007669"/>
    <property type="project" value="InterPro"/>
</dbReference>
<protein>
    <submittedName>
        <fullName evidence="7">Unannotated protein</fullName>
    </submittedName>
</protein>
<dbReference type="GO" id="GO:0030317">
    <property type="term" value="P:flagellated sperm motility"/>
    <property type="evidence" value="ECO:0007669"/>
    <property type="project" value="InterPro"/>
</dbReference>
<evidence type="ECO:0000256" key="2">
    <source>
        <dbReference type="ARBA" id="ARBA00022692"/>
    </source>
</evidence>
<dbReference type="GO" id="GO:0097228">
    <property type="term" value="C:sperm principal piece"/>
    <property type="evidence" value="ECO:0007669"/>
    <property type="project" value="TreeGrafter"/>
</dbReference>
<dbReference type="Pfam" id="PF00520">
    <property type="entry name" value="Ion_trans"/>
    <property type="match status" value="1"/>
</dbReference>
<feature type="transmembrane region" description="Helical" evidence="5">
    <location>
        <begin position="220"/>
        <end position="243"/>
    </location>
</feature>
<feature type="transmembrane region" description="Helical" evidence="5">
    <location>
        <begin position="183"/>
        <end position="200"/>
    </location>
</feature>
<evidence type="ECO:0000256" key="5">
    <source>
        <dbReference type="SAM" id="Phobius"/>
    </source>
</evidence>
<dbReference type="AlphaFoldDB" id="A0A6J6P1G0"/>
<sequence length="301" mass="33967">MNSTEKSVFIDAYGSAQYLPAYRIVWLSKLVYSRAFEFTLAFVILTNALALGMLTLPGISPDAYRYATLVDTVAFWIYVCELILRILSYGKKPWMFFTRGWNIFDFLVIGLAPFFQGQSTVLRLLRLLRLIRIFRFLPEVRILSASIVKSIPPLMSMSVLIALLLFLYGMAGVYLFGAAAPEAWGNIGASMKSLFILLTLENFPIYLEEGLAISALALPYFLSYVFLIVFTVLNVLIGIVLNAMDEARQEDKAVNREGKQLANIVDSVERIIKDGKASEYEIDLLRSELAKLKQIREPKGK</sequence>
<name>A0A6J6P1G0_9ZZZZ</name>
<evidence type="ECO:0000256" key="4">
    <source>
        <dbReference type="ARBA" id="ARBA00023136"/>
    </source>
</evidence>
<dbReference type="InterPro" id="IPR027359">
    <property type="entry name" value="Volt_channel_dom_sf"/>
</dbReference>
<gene>
    <name evidence="7" type="ORF">UFOPK2370_00924</name>
</gene>
<feature type="domain" description="Ion transport" evidence="6">
    <location>
        <begin position="34"/>
        <end position="250"/>
    </location>
</feature>
<evidence type="ECO:0000256" key="3">
    <source>
        <dbReference type="ARBA" id="ARBA00022989"/>
    </source>
</evidence>
<dbReference type="GO" id="GO:0048240">
    <property type="term" value="P:sperm capacitation"/>
    <property type="evidence" value="ECO:0007669"/>
    <property type="project" value="TreeGrafter"/>
</dbReference>